<dbReference type="PANTHER" id="PTHR45870:SF2">
    <property type="entry name" value="TUBULIN MONOGLYCYLASE TTLL3"/>
    <property type="match status" value="1"/>
</dbReference>
<feature type="compositionally biased region" description="Acidic residues" evidence="9">
    <location>
        <begin position="56"/>
        <end position="65"/>
    </location>
</feature>
<evidence type="ECO:0000256" key="7">
    <source>
        <dbReference type="ARBA" id="ARBA00023212"/>
    </source>
</evidence>
<dbReference type="InterPro" id="IPR051437">
    <property type="entry name" value="TTLL_monoglycylase"/>
</dbReference>
<proteinExistence type="predicted"/>
<comment type="catalytic activity">
    <reaction evidence="8">
        <text>L-glutamyl-[protein] + glycine + ATP = glycyl-L-glutamyl-[protein] + ADP + phosphate + H(+)</text>
        <dbReference type="Rhea" id="RHEA:67180"/>
        <dbReference type="Rhea" id="RHEA-COMP:10208"/>
        <dbReference type="Rhea" id="RHEA-COMP:17207"/>
        <dbReference type="ChEBI" id="CHEBI:15378"/>
        <dbReference type="ChEBI" id="CHEBI:29973"/>
        <dbReference type="ChEBI" id="CHEBI:30616"/>
        <dbReference type="ChEBI" id="CHEBI:43474"/>
        <dbReference type="ChEBI" id="CHEBI:57305"/>
        <dbReference type="ChEBI" id="CHEBI:167890"/>
        <dbReference type="ChEBI" id="CHEBI:456216"/>
    </reaction>
    <physiologicalReaction direction="left-to-right" evidence="8">
        <dbReference type="Rhea" id="RHEA:67181"/>
    </physiologicalReaction>
</comment>
<evidence type="ECO:0000256" key="9">
    <source>
        <dbReference type="SAM" id="MobiDB-lite"/>
    </source>
</evidence>
<evidence type="ECO:0000256" key="4">
    <source>
        <dbReference type="ARBA" id="ARBA00022741"/>
    </source>
</evidence>
<reference evidence="10" key="1">
    <citation type="submission" date="2019-10" db="EMBL/GenBank/DDBJ databases">
        <title>Bird 10,000 Genomes (B10K) Project - Family phase.</title>
        <authorList>
            <person name="Zhang G."/>
        </authorList>
    </citation>
    <scope>NUCLEOTIDE SEQUENCE</scope>
    <source>
        <strain evidence="10">B10K-DU-002-49</strain>
        <tissue evidence="10">Muscle</tissue>
    </source>
</reference>
<evidence type="ECO:0000256" key="6">
    <source>
        <dbReference type="ARBA" id="ARBA00022846"/>
    </source>
</evidence>
<dbReference type="SUPFAM" id="SSF56059">
    <property type="entry name" value="Glutathione synthetase ATP-binding domain-like"/>
    <property type="match status" value="1"/>
</dbReference>
<dbReference type="GO" id="GO:0070736">
    <property type="term" value="F:protein-glycine ligase activity, initiating"/>
    <property type="evidence" value="ECO:0007669"/>
    <property type="project" value="TreeGrafter"/>
</dbReference>
<dbReference type="PANTHER" id="PTHR45870">
    <property type="entry name" value="TUBULIN MONOGLYCYLASE TTLL3"/>
    <property type="match status" value="1"/>
</dbReference>
<keyword evidence="3" id="KW-0436">Ligase</keyword>
<feature type="non-terminal residue" evidence="10">
    <location>
        <position position="1"/>
    </location>
</feature>
<feature type="region of interest" description="Disordered" evidence="9">
    <location>
        <begin position="45"/>
        <end position="65"/>
    </location>
</feature>
<feature type="region of interest" description="Disordered" evidence="9">
    <location>
        <begin position="179"/>
        <end position="210"/>
    </location>
</feature>
<accession>A0A851ACQ1</accession>
<feature type="non-terminal residue" evidence="10">
    <location>
        <position position="539"/>
    </location>
</feature>
<keyword evidence="6" id="KW-0969">Cilium</keyword>
<keyword evidence="2" id="KW-0963">Cytoplasm</keyword>
<keyword evidence="5" id="KW-0067">ATP-binding</keyword>
<dbReference type="GO" id="GO:0060271">
    <property type="term" value="P:cilium assembly"/>
    <property type="evidence" value="ECO:0007669"/>
    <property type="project" value="TreeGrafter"/>
</dbReference>
<name>A0A851ACQ1_SULDA</name>
<keyword evidence="7" id="KW-0206">Cytoskeleton</keyword>
<evidence type="ECO:0000256" key="2">
    <source>
        <dbReference type="ARBA" id="ARBA00022490"/>
    </source>
</evidence>
<dbReference type="AlphaFoldDB" id="A0A851ACQ1"/>
<keyword evidence="4" id="KW-0547">Nucleotide-binding</keyword>
<evidence type="ECO:0000256" key="5">
    <source>
        <dbReference type="ARBA" id="ARBA00022840"/>
    </source>
</evidence>
<keyword evidence="6" id="KW-0282">Flagellum</keyword>
<keyword evidence="6" id="KW-0966">Cell projection</keyword>
<dbReference type="EMBL" id="WEKW01018477">
    <property type="protein sequence ID" value="NWI29368.1"/>
    <property type="molecule type" value="Genomic_DNA"/>
</dbReference>
<evidence type="ECO:0000256" key="3">
    <source>
        <dbReference type="ARBA" id="ARBA00022598"/>
    </source>
</evidence>
<comment type="subcellular location">
    <subcellularLocation>
        <location evidence="1">Cytoplasm</location>
        <location evidence="1">Cytoskeleton</location>
        <location evidence="1">Flagellum axoneme</location>
    </subcellularLocation>
</comment>
<comment type="caution">
    <text evidence="10">The sequence shown here is derived from an EMBL/GenBank/DDBJ whole genome shotgun (WGS) entry which is preliminary data.</text>
</comment>
<dbReference type="Proteomes" id="UP000619137">
    <property type="component" value="Unassembled WGS sequence"/>
</dbReference>
<evidence type="ECO:0000313" key="11">
    <source>
        <dbReference type="Proteomes" id="UP000619137"/>
    </source>
</evidence>
<keyword evidence="11" id="KW-1185">Reference proteome</keyword>
<dbReference type="Gene3D" id="3.30.470.20">
    <property type="entry name" value="ATP-grasp fold, B domain"/>
    <property type="match status" value="1"/>
</dbReference>
<protein>
    <submittedName>
        <fullName evidence="10">TTLL3 monoglycylase</fullName>
    </submittedName>
</protein>
<organism evidence="10 11">
    <name type="scientific">Sula dactylatra</name>
    <name type="common">Masked booby</name>
    <dbReference type="NCBI Taxonomy" id="56068"/>
    <lineage>
        <taxon>Eukaryota</taxon>
        <taxon>Metazoa</taxon>
        <taxon>Chordata</taxon>
        <taxon>Craniata</taxon>
        <taxon>Vertebrata</taxon>
        <taxon>Euteleostomi</taxon>
        <taxon>Archelosauria</taxon>
        <taxon>Archosauria</taxon>
        <taxon>Dinosauria</taxon>
        <taxon>Saurischia</taxon>
        <taxon>Theropoda</taxon>
        <taxon>Coelurosauria</taxon>
        <taxon>Aves</taxon>
        <taxon>Neognathae</taxon>
        <taxon>Neoaves</taxon>
        <taxon>Aequornithes</taxon>
        <taxon>Suliformes</taxon>
        <taxon>Sulidae</taxon>
        <taxon>Sula</taxon>
    </lineage>
</organism>
<dbReference type="FunFam" id="3.30.470.20:FF:000032">
    <property type="entry name" value="tubulin monoglycylase TTLL3 isoform X2"/>
    <property type="match status" value="1"/>
</dbReference>
<dbReference type="Pfam" id="PF03133">
    <property type="entry name" value="TTL"/>
    <property type="match status" value="1"/>
</dbReference>
<evidence type="ECO:0000313" key="10">
    <source>
        <dbReference type="EMBL" id="NWI29368.1"/>
    </source>
</evidence>
<evidence type="ECO:0000256" key="1">
    <source>
        <dbReference type="ARBA" id="ARBA00004611"/>
    </source>
</evidence>
<gene>
    <name evidence="10" type="primary">Ttll3</name>
    <name evidence="10" type="ORF">SULDAC_R03030</name>
</gene>
<dbReference type="InterPro" id="IPR004344">
    <property type="entry name" value="TTL/TTLL_fam"/>
</dbReference>
<dbReference type="PROSITE" id="PS51221">
    <property type="entry name" value="TTL"/>
    <property type="match status" value="1"/>
</dbReference>
<dbReference type="GO" id="GO:0015630">
    <property type="term" value="C:microtubule cytoskeleton"/>
    <property type="evidence" value="ECO:0007669"/>
    <property type="project" value="TreeGrafter"/>
</dbReference>
<sequence>QEKKIFSVQGPYPIIRSLLRARGWVERKLPRSACCGAWPSLGTAEPLHSPCPPGEKEEEEEEQQWDEDADGIHDLMSCLVRNQVPYFIWTNRRSTIDCRLLRQDQVVNHYAQVGAFTTKEGLCLSLRNLPWFDRADPDTFFPRCYRLGAMDERQAFIEDFRLTAARSLLKMALERAGDVPVGTEQPLKSGKGPGESHVPDPMPSAAGPGPPLPPQLVEEALQVCEQHLGSLGHQDIDGDPLSPHMTATDWDRFLRDCYRVAHEGAVLALSGAQRERGRALLQHLAGQLPQLGMEGNHNVWILKPGAKSRGRGIVCAARLEEVLGLAGGCVAPSARAGEWVVQKYVERLLLIFGTKFDVRQWFLVTDWNPLTVWFYRESYLRFCSRPFSLRRLDPARHLCNVSIQKQCGPARGRHPRLPPDQTWSCRQLQAYLAQVGRADAWHAVMVPGMKVAVVGALRSAQDLVGSRKGSFELYGADFVFGEDCQPWLLEINASPTMAPSSTVTGRLCASVQRDTLRVVIDRRNNPTCPTGAFELIYKE</sequence>
<dbReference type="GO" id="GO:0005524">
    <property type="term" value="F:ATP binding"/>
    <property type="evidence" value="ECO:0007669"/>
    <property type="project" value="UniProtKB-KW"/>
</dbReference>
<dbReference type="GO" id="GO:0003341">
    <property type="term" value="P:cilium movement"/>
    <property type="evidence" value="ECO:0007669"/>
    <property type="project" value="TreeGrafter"/>
</dbReference>
<evidence type="ECO:0000256" key="8">
    <source>
        <dbReference type="ARBA" id="ARBA00048944"/>
    </source>
</evidence>
<dbReference type="GO" id="GO:0005930">
    <property type="term" value="C:axoneme"/>
    <property type="evidence" value="ECO:0007669"/>
    <property type="project" value="TreeGrafter"/>
</dbReference>